<dbReference type="EMBL" id="RZHF01000006">
    <property type="protein sequence ID" value="RUR33026.1"/>
    <property type="molecule type" value="Genomic_DNA"/>
</dbReference>
<reference evidence="1 2" key="1">
    <citation type="submission" date="2018-12" db="EMBL/GenBank/DDBJ databases">
        <title>three novel Halomonas strain isolated from plants.</title>
        <authorList>
            <person name="Sun C."/>
        </authorList>
    </citation>
    <scope>NUCLEOTIDE SEQUENCE [LARGE SCALE GENOMIC DNA]</scope>
    <source>
        <strain evidence="1 2">JCM 18142</strain>
    </source>
</reference>
<protein>
    <submittedName>
        <fullName evidence="1">Uncharacterized protein</fullName>
    </submittedName>
</protein>
<keyword evidence="2" id="KW-1185">Reference proteome</keyword>
<organism evidence="1 2">
    <name type="scientific">Vreelandella nanhaiensis</name>
    <dbReference type="NCBI Taxonomy" id="1258546"/>
    <lineage>
        <taxon>Bacteria</taxon>
        <taxon>Pseudomonadati</taxon>
        <taxon>Pseudomonadota</taxon>
        <taxon>Gammaproteobacteria</taxon>
        <taxon>Oceanospirillales</taxon>
        <taxon>Halomonadaceae</taxon>
        <taxon>Vreelandella</taxon>
    </lineage>
</organism>
<accession>A0A433KTQ5</accession>
<name>A0A433KTQ5_9GAMM</name>
<dbReference type="AlphaFoldDB" id="A0A433KTQ5"/>
<evidence type="ECO:0000313" key="1">
    <source>
        <dbReference type="EMBL" id="RUR33026.1"/>
    </source>
</evidence>
<dbReference type="Proteomes" id="UP000287023">
    <property type="component" value="Unassembled WGS sequence"/>
</dbReference>
<comment type="caution">
    <text evidence="1">The sequence shown here is derived from an EMBL/GenBank/DDBJ whole genome shotgun (WGS) entry which is preliminary data.</text>
</comment>
<dbReference type="RefSeq" id="WP_127060522.1">
    <property type="nucleotide sequence ID" value="NZ_RZHF01000006.1"/>
</dbReference>
<gene>
    <name evidence="1" type="ORF">ELY38_05600</name>
</gene>
<proteinExistence type="predicted"/>
<sequence>MVSVLERLVGGGDRSESVLGSSEIYFIPLNERFENCTSQTMERYHMQLSAMDGMVAQMNQASTYLNQQLAVLGQANQR</sequence>
<evidence type="ECO:0000313" key="2">
    <source>
        <dbReference type="Proteomes" id="UP000287023"/>
    </source>
</evidence>